<dbReference type="InterPro" id="IPR011050">
    <property type="entry name" value="Pectin_lyase_fold/virulence"/>
</dbReference>
<evidence type="ECO:0000313" key="5">
    <source>
        <dbReference type="EMBL" id="MEK7951481.1"/>
    </source>
</evidence>
<dbReference type="EMBL" id="JBBUKT010000004">
    <property type="protein sequence ID" value="MEK7951481.1"/>
    <property type="molecule type" value="Genomic_DNA"/>
</dbReference>
<evidence type="ECO:0000259" key="4">
    <source>
        <dbReference type="Pfam" id="PF21348"/>
    </source>
</evidence>
<proteinExistence type="predicted"/>
<dbReference type="InterPro" id="IPR028994">
    <property type="entry name" value="Integrin_alpha_N"/>
</dbReference>
<name>A0ABU9AWD2_9BACT</name>
<accession>A0ABU9AWD2</accession>
<feature type="signal peptide" evidence="2">
    <location>
        <begin position="1"/>
        <end position="25"/>
    </location>
</feature>
<dbReference type="PANTHER" id="PTHR43118">
    <property type="entry name" value="RHAMNOGALACTURONAN LYASE (EUROFUNG)"/>
    <property type="match status" value="1"/>
</dbReference>
<evidence type="ECO:0000256" key="2">
    <source>
        <dbReference type="SAM" id="SignalP"/>
    </source>
</evidence>
<dbReference type="InterPro" id="IPR049366">
    <property type="entry name" value="RGL11_C"/>
</dbReference>
<dbReference type="SUPFAM" id="SSF69318">
    <property type="entry name" value="Integrin alpha N-terminal domain"/>
    <property type="match status" value="1"/>
</dbReference>
<dbReference type="Pfam" id="PF18370">
    <property type="entry name" value="RGI_lyase"/>
    <property type="match status" value="1"/>
</dbReference>
<dbReference type="Gene3D" id="2.60.40.10">
    <property type="entry name" value="Immunoglobulins"/>
    <property type="match status" value="1"/>
</dbReference>
<evidence type="ECO:0000259" key="3">
    <source>
        <dbReference type="Pfam" id="PF18370"/>
    </source>
</evidence>
<dbReference type="InterPro" id="IPR034641">
    <property type="entry name" value="RGL11"/>
</dbReference>
<dbReference type="NCBIfam" id="TIGR02601">
    <property type="entry name" value="autotrns_rpt"/>
    <property type="match status" value="6"/>
</dbReference>
<dbReference type="Proteomes" id="UP001371305">
    <property type="component" value="Unassembled WGS sequence"/>
</dbReference>
<dbReference type="Pfam" id="PF21348">
    <property type="entry name" value="RGL11_C"/>
    <property type="match status" value="1"/>
</dbReference>
<feature type="domain" description="Rhamnogalacturonan I lyase beta-sheet" evidence="3">
    <location>
        <begin position="27"/>
        <end position="114"/>
    </location>
</feature>
<evidence type="ECO:0000313" key="6">
    <source>
        <dbReference type="Proteomes" id="UP001371305"/>
    </source>
</evidence>
<sequence length="1998" mass="203521">MSRSRLLPVVVCSLMSALCVGTAHAQRQMERLGRGLTAMRSSSTQVYIGWRLLGNDPRDIAFNLYRSGNGGSAVKLNTSPITATTDYVDTPPTLASIAYTYSVKPVIGGVEVPDTWAHALSAPFALPANPPTRQYVPVPIQPTPDGALDVKFVWVGDLDGNGEYDFVIDRQSAEGARQFLEAYKRDGTFLWRIDLGPNSFYKYNIEPGSSAISIGHGDNVTVYDMDGDGKAEVLLRTANNVVLGNGAVVSGGASDNVQFLSVLDGMTGTELARATAPNPRLSDGPMNGHMGILYLDGQRPSVIWAAKNRAADESFHGVITAWDWRNNSLTQRWSWVDDGAIHSPEGHQIRIADVDNDGKDEFVDIGYVLDDNGTQLFNIPEVVHGDRFHLTDIDPDRPGLENFIIQQNNGTGLATELYSAGTGAIIKKWYAGGVVDVGRGVAGDFDPNVKGCEFFSTQAGVYDCKGNNLGYANQPFPPEAIWWDGDLVREFVSTIGSSATSPGIDKFNTANGTSGRVISLYSDANAPNSPYNNYIAYGGRPQFWGDILGDWREELLCVATDNSELRIYSVRSADTAKTSNGTGFRIPTLMHNPQYRLQATTKGYVQASYVDYYLGTGMTAPPPAPMVDTDLVWRGGSGTTTWDNGVSSSWTESGANATFTAGKAVRFDIGADATTPVALSGTLSPKDLTVYSPKDLTFDGTAGSLSGTMKLMKSGKGSLTLSGSHTFTGTTTIWDGALTLNGTLSSSPVTVWGGTWGGAAAAGLTGGRIGGTGTFSQPVTLGYRGAITPGSGMGNAGTLTLGSGLTAQDGSALAFDLSNNPANPATSDRIAVTGNLSVTGKVGIVIKALNGSIPAGTYTLLTYTGTLTGSASNFDVSVPPGTPYSLTAASGAVTLTVPITRAPAAIVWRGSGAAWDLATTSNWLNGGSPDIFVAGDTVTFDSTGAAATTATLTTALPVAGVTVNTSTDYTLSGTGFISGTGGLTKSGTGTLTINTANDYTGPTTVTGGVLAIASLADGGTPSSLGAASVGASNLVINGGTLRLTGSQTNTNRSMTIGASGGTLDVASNGSSMQISGTLTGSGLLTKTGVGTLILAKNNTYTGGTVINQGTIYLAGSTPNVSGLGTGSVTFNNGRLTMANVQASETAAWNMIVPAGMTGRLDADGRCSLTGSLTGSGTFNYYSPYVRSDMKGNWSAFTGQINLVTDSDGSEMRVSNSSGFGTAALNIGAESIVYYNVSSSTATLDIGELTGDTTTGLGGGPTSGRTVTWRVGGRNTDAIFSGTIANGTGTTAITKNGTGIWTLGGASTYTGATTVSTGTLRINGSTTGSAVTVQTGAALGGSGAITGNVTYQAGAILEHGAIGSTPLAITGNLTFGANAVVRPVTGTTLGPGTYTLLTYTGIRTGTPILSWQAPAGSTLTASFDFATAGVITMTLASQPGASNLIWTGSSSSVWDTATANWTNGSGNVVFATGSTVSFTDAGNSTSPIGISLDVEPEEVFVSTTKNYTLNGAGKIIGDTTLTKSGTGTLTLSTANTFTGGTSISGGTLSITNAAALGTGTVTLSGGTWATNNLAPQNSILVTSASTISGGDGGGAHGLRNISGSGILTLNATNIFDLEGDMSGFSGTFAFAGTSSFRLFTSAFNGSAAATFDLGTRGLSARQGSAYNLGALKGLAGSFLGMASNSNATSCTYTIGAANIDTTFAGVIANGSATKPVGIIKSGTGSLTLGGVNTYTGATTVNTGKLLITGSIATTTSTVAPTGGLGGNGTIGGAVTCNGILDPAGTLTLGAGLTLSSTAVLPYELGTTSDRVNVTGNLILAGTLNVTAGPGFAPGTYTLLTYTGTLDDETGLATGTIPAGYEATVSTATPGQVRLIVTQTLTPFEQWQIQYFGSTSNPDAAPTADPDADGTDNATEFLLGLDPKNGRSSFKATGTRTGDNFTLTWPSADGVQFEIERSTALDTGWQPIATVTGGAGNTASFTDTSPPVGKAFYKIAIIVE</sequence>
<keyword evidence="6" id="KW-1185">Reference proteome</keyword>
<feature type="domain" description="Rhamnogalacturonan lyase family 11 C-terminal" evidence="4">
    <location>
        <begin position="154"/>
        <end position="622"/>
    </location>
</feature>
<dbReference type="SUPFAM" id="SSF51126">
    <property type="entry name" value="Pectin lyase-like"/>
    <property type="match status" value="4"/>
</dbReference>
<evidence type="ECO:0000256" key="1">
    <source>
        <dbReference type="ARBA" id="ARBA00022729"/>
    </source>
</evidence>
<dbReference type="InterPro" id="IPR041624">
    <property type="entry name" value="RGI_lyase"/>
</dbReference>
<dbReference type="PANTHER" id="PTHR43118:SF1">
    <property type="entry name" value="RHAMNOGALACTURONAN LYASE (EUROFUNG)"/>
    <property type="match status" value="1"/>
</dbReference>
<reference evidence="5 6" key="1">
    <citation type="submission" date="2024-04" db="EMBL/GenBank/DDBJ databases">
        <title>Luteolibacter sp. isolated from soil.</title>
        <authorList>
            <person name="An J."/>
        </authorList>
    </citation>
    <scope>NUCLEOTIDE SEQUENCE [LARGE SCALE GENOMIC DNA]</scope>
    <source>
        <strain evidence="5 6">Y139</strain>
    </source>
</reference>
<keyword evidence="1 2" id="KW-0732">Signal</keyword>
<gene>
    <name evidence="5" type="ORF">WKV53_13270</name>
</gene>
<dbReference type="InterPro" id="IPR013783">
    <property type="entry name" value="Ig-like_fold"/>
</dbReference>
<protein>
    <submittedName>
        <fullName evidence="5">Autotransporter-associated beta strand repeat-containing protein</fullName>
    </submittedName>
</protein>
<organism evidence="5 6">
    <name type="scientific">Luteolibacter soli</name>
    <dbReference type="NCBI Taxonomy" id="3135280"/>
    <lineage>
        <taxon>Bacteria</taxon>
        <taxon>Pseudomonadati</taxon>
        <taxon>Verrucomicrobiota</taxon>
        <taxon>Verrucomicrobiia</taxon>
        <taxon>Verrucomicrobiales</taxon>
        <taxon>Verrucomicrobiaceae</taxon>
        <taxon>Luteolibacter</taxon>
    </lineage>
</organism>
<dbReference type="Pfam" id="PF12951">
    <property type="entry name" value="PATR"/>
    <property type="match status" value="6"/>
</dbReference>
<feature type="chain" id="PRO_5046434806" evidence="2">
    <location>
        <begin position="26"/>
        <end position="1998"/>
    </location>
</feature>
<dbReference type="InterPro" id="IPR013425">
    <property type="entry name" value="Autotrns_rpt"/>
</dbReference>
<comment type="caution">
    <text evidence="5">The sequence shown here is derived from an EMBL/GenBank/DDBJ whole genome shotgun (WGS) entry which is preliminary data.</text>
</comment>